<dbReference type="GO" id="GO:0006892">
    <property type="term" value="P:post-Golgi vesicle-mediated transport"/>
    <property type="evidence" value="ECO:0007669"/>
    <property type="project" value="TreeGrafter"/>
</dbReference>
<dbReference type="AlphaFoldDB" id="A0A0C2MYU3"/>
<dbReference type="PANTHER" id="PTHR12106">
    <property type="entry name" value="SORTILIN RELATED"/>
    <property type="match status" value="1"/>
</dbReference>
<dbReference type="InterPro" id="IPR006581">
    <property type="entry name" value="VPS10"/>
</dbReference>
<comment type="caution">
    <text evidence="4">The sequence shown here is derived from an EMBL/GenBank/DDBJ whole genome shotgun (WGS) entry which is preliminary data.</text>
</comment>
<comment type="similarity">
    <text evidence="1">Belongs to the VPS10-related sortilin family.</text>
</comment>
<keyword evidence="5" id="KW-1185">Reference proteome</keyword>
<dbReference type="OrthoDB" id="5956263at2759"/>
<keyword evidence="4" id="KW-0675">Receptor</keyword>
<evidence type="ECO:0000313" key="4">
    <source>
        <dbReference type="EMBL" id="KII72511.1"/>
    </source>
</evidence>
<dbReference type="InterPro" id="IPR036278">
    <property type="entry name" value="Sialidase_sf"/>
</dbReference>
<accession>A0A0C2MYU3</accession>
<organism evidence="4 5">
    <name type="scientific">Thelohanellus kitauei</name>
    <name type="common">Myxosporean</name>
    <dbReference type="NCBI Taxonomy" id="669202"/>
    <lineage>
        <taxon>Eukaryota</taxon>
        <taxon>Metazoa</taxon>
        <taxon>Cnidaria</taxon>
        <taxon>Myxozoa</taxon>
        <taxon>Myxosporea</taxon>
        <taxon>Bivalvulida</taxon>
        <taxon>Platysporina</taxon>
        <taxon>Myxobolidae</taxon>
        <taxon>Thelohanellus</taxon>
    </lineage>
</organism>
<evidence type="ECO:0000313" key="5">
    <source>
        <dbReference type="Proteomes" id="UP000031668"/>
    </source>
</evidence>
<dbReference type="SMART" id="SM00602">
    <property type="entry name" value="VPS10"/>
    <property type="match status" value="1"/>
</dbReference>
<dbReference type="PANTHER" id="PTHR12106:SF27">
    <property type="entry name" value="SORTILIN-RELATED RECEPTOR"/>
    <property type="match status" value="1"/>
</dbReference>
<proteinExistence type="inferred from homology"/>
<dbReference type="InterPro" id="IPR031777">
    <property type="entry name" value="Sortilin_C"/>
</dbReference>
<dbReference type="SUPFAM" id="SSF50939">
    <property type="entry name" value="Sialidases"/>
    <property type="match status" value="1"/>
</dbReference>
<evidence type="ECO:0000256" key="2">
    <source>
        <dbReference type="ARBA" id="ARBA00022729"/>
    </source>
</evidence>
<dbReference type="Pfam" id="PF15901">
    <property type="entry name" value="Sortilin_C"/>
    <property type="match status" value="1"/>
</dbReference>
<dbReference type="InterPro" id="IPR050310">
    <property type="entry name" value="VPS10-sortilin"/>
</dbReference>
<feature type="domain" description="VPS10" evidence="3">
    <location>
        <begin position="1"/>
        <end position="417"/>
    </location>
</feature>
<gene>
    <name evidence="4" type="ORF">RF11_06349</name>
</gene>
<protein>
    <submittedName>
        <fullName evidence="4">VPS10 domain-containing receptor SorCS1</fullName>
    </submittedName>
</protein>
<name>A0A0C2MYU3_THEKT</name>
<evidence type="ECO:0000256" key="1">
    <source>
        <dbReference type="ARBA" id="ARBA00008251"/>
    </source>
</evidence>
<dbReference type="Proteomes" id="UP000031668">
    <property type="component" value="Unassembled WGS sequence"/>
</dbReference>
<reference evidence="4 5" key="1">
    <citation type="journal article" date="2014" name="Genome Biol. Evol.">
        <title>The genome of the myxosporean Thelohanellus kitauei shows adaptations to nutrient acquisition within its fish host.</title>
        <authorList>
            <person name="Yang Y."/>
            <person name="Xiong J."/>
            <person name="Zhou Z."/>
            <person name="Huo F."/>
            <person name="Miao W."/>
            <person name="Ran C."/>
            <person name="Liu Y."/>
            <person name="Zhang J."/>
            <person name="Feng J."/>
            <person name="Wang M."/>
            <person name="Wang M."/>
            <person name="Wang L."/>
            <person name="Yao B."/>
        </authorList>
    </citation>
    <scope>NUCLEOTIDE SEQUENCE [LARGE SCALE GENOMIC DNA]</scope>
    <source>
        <strain evidence="4">Wuqing</strain>
    </source>
</reference>
<keyword evidence="2" id="KW-0732">Signal</keyword>
<dbReference type="EMBL" id="JWZT01001194">
    <property type="protein sequence ID" value="KII72511.1"/>
    <property type="molecule type" value="Genomic_DNA"/>
</dbReference>
<dbReference type="GO" id="GO:0005794">
    <property type="term" value="C:Golgi apparatus"/>
    <property type="evidence" value="ECO:0007669"/>
    <property type="project" value="TreeGrafter"/>
</dbReference>
<sequence length="558" mass="65164">MLELLDISNNYARILDIRVKLEKEFKTQSSILIQYTIESNNLRYFIIFELDSKKIMRVNLPARYDVKKVDQFIDVHGQYYIVASDFRGQRCLFTSYNKSAYFVTVKDDCPILIHPSLPGIIFANFNPDTRPVHTYISTNNGKTFETTKHENNNSACVDGLCNAQLLLSCNLESNAELYKEWFITLEGIDESYPDDNFENFLSFDGGKIWKTVPSINYAFISMNRGGIFVGLNKKTNKIIYTFDEGKRYYYLPIHDDGELIVGRAIIGRGKRERFLIYGQSSNRSTLVITQVDFTNIFKRECQHEDYSPWSVTRSNRKCYQGQELIYLKKNIYSLCIDNQTVMKIISTPCPCSLDDFHCRYNYEFKDQYCRLDRFTDFINLKLTCGSEGRPVYKLNGFAKLEPGVCVPESFDANGKKSQADVCVSYKYSNILLFITMRHAFMYELDYMGHPMPKIDIQDIIIPPEINLRLPMIYDMVNNYIYHFSHQTVSVYHKHGFLIDKFELFRFGFSISLMTIDHHMNLYIILDSNLNLFVVCLRTNFVKLLAPNVTYFEYNPNNL</sequence>
<evidence type="ECO:0000259" key="3">
    <source>
        <dbReference type="SMART" id="SM00602"/>
    </source>
</evidence>
<dbReference type="GO" id="GO:0016020">
    <property type="term" value="C:membrane"/>
    <property type="evidence" value="ECO:0007669"/>
    <property type="project" value="InterPro"/>
</dbReference>